<name>A0A0V1D2L7_TRIBR</name>
<protein>
    <submittedName>
        <fullName evidence="1">Uncharacterized protein</fullName>
    </submittedName>
</protein>
<keyword evidence="2" id="KW-1185">Reference proteome</keyword>
<reference evidence="1 2" key="1">
    <citation type="submission" date="2015-01" db="EMBL/GenBank/DDBJ databases">
        <title>Evolution of Trichinella species and genotypes.</title>
        <authorList>
            <person name="Korhonen P.K."/>
            <person name="Edoardo P."/>
            <person name="Giuseppe L.R."/>
            <person name="Gasser R.B."/>
        </authorList>
    </citation>
    <scope>NUCLEOTIDE SEQUENCE [LARGE SCALE GENOMIC DNA]</scope>
    <source>
        <strain evidence="1">ISS120</strain>
    </source>
</reference>
<evidence type="ECO:0000313" key="2">
    <source>
        <dbReference type="Proteomes" id="UP000054653"/>
    </source>
</evidence>
<proteinExistence type="predicted"/>
<organism evidence="1 2">
    <name type="scientific">Trichinella britovi</name>
    <name type="common">Parasitic roundworm</name>
    <dbReference type="NCBI Taxonomy" id="45882"/>
    <lineage>
        <taxon>Eukaryota</taxon>
        <taxon>Metazoa</taxon>
        <taxon>Ecdysozoa</taxon>
        <taxon>Nematoda</taxon>
        <taxon>Enoplea</taxon>
        <taxon>Dorylaimia</taxon>
        <taxon>Trichinellida</taxon>
        <taxon>Trichinellidae</taxon>
        <taxon>Trichinella</taxon>
    </lineage>
</organism>
<comment type="caution">
    <text evidence="1">The sequence shown here is derived from an EMBL/GenBank/DDBJ whole genome shotgun (WGS) entry which is preliminary data.</text>
</comment>
<evidence type="ECO:0000313" key="1">
    <source>
        <dbReference type="EMBL" id="KRY55820.1"/>
    </source>
</evidence>
<accession>A0A0V1D2L7</accession>
<dbReference type="EMBL" id="JYDI01000050">
    <property type="protein sequence ID" value="KRY55820.1"/>
    <property type="molecule type" value="Genomic_DNA"/>
</dbReference>
<dbReference type="Proteomes" id="UP000054653">
    <property type="component" value="Unassembled WGS sequence"/>
</dbReference>
<gene>
    <name evidence="1" type="ORF">T03_2899</name>
</gene>
<dbReference type="AlphaFoldDB" id="A0A0V1D2L7"/>
<sequence length="64" mass="7395">MKLVKYDLGKKNTLIELSTQLCLKLQYNQQADLHVNNASMMTFNSIQCLTLFSTFPHITNINFN</sequence>